<dbReference type="EMBL" id="JQBP01000003">
    <property type="protein sequence ID" value="KRN75052.1"/>
    <property type="molecule type" value="Genomic_DNA"/>
</dbReference>
<dbReference type="Gene3D" id="3.30.700.10">
    <property type="entry name" value="Glycoprotein, Type 4 Pilin"/>
    <property type="match status" value="1"/>
</dbReference>
<evidence type="ECO:0000256" key="1">
    <source>
        <dbReference type="ARBA" id="ARBA00004241"/>
    </source>
</evidence>
<keyword evidence="4" id="KW-0812">Transmembrane</keyword>
<evidence type="ECO:0000256" key="2">
    <source>
        <dbReference type="ARBA" id="ARBA00022481"/>
    </source>
</evidence>
<sequence>MKRREGFTLIEVVTTLFIIGLLTLLILPNLYRIRDIADQRQAKAMEQTVRSQVELFRLEYPNNPPNLDKLISGRYLNEQQVDRMRHLGINISKDGEVARSSSR</sequence>
<feature type="transmembrane region" description="Helical" evidence="4">
    <location>
        <begin position="6"/>
        <end position="31"/>
    </location>
</feature>
<reference evidence="5 6" key="1">
    <citation type="journal article" date="2015" name="Genome Announc.">
        <title>Expanding the biotechnology potential of lactobacilli through comparative genomics of 213 strains and associated genera.</title>
        <authorList>
            <person name="Sun Z."/>
            <person name="Harris H.M."/>
            <person name="McCann A."/>
            <person name="Guo C."/>
            <person name="Argimon S."/>
            <person name="Zhang W."/>
            <person name="Yang X."/>
            <person name="Jeffery I.B."/>
            <person name="Cooney J.C."/>
            <person name="Kagawa T.F."/>
            <person name="Liu W."/>
            <person name="Song Y."/>
            <person name="Salvetti E."/>
            <person name="Wrobel A."/>
            <person name="Rasinkangas P."/>
            <person name="Parkhill J."/>
            <person name="Rea M.C."/>
            <person name="O'Sullivan O."/>
            <person name="Ritari J."/>
            <person name="Douillard F.P."/>
            <person name="Paul Ross R."/>
            <person name="Yang R."/>
            <person name="Briner A.E."/>
            <person name="Felis G.E."/>
            <person name="de Vos W.M."/>
            <person name="Barrangou R."/>
            <person name="Klaenhammer T.R."/>
            <person name="Caufield P.W."/>
            <person name="Cui Y."/>
            <person name="Zhang H."/>
            <person name="O'Toole P.W."/>
        </authorList>
    </citation>
    <scope>NUCLEOTIDE SEQUENCE [LARGE SCALE GENOMIC DNA]</scope>
    <source>
        <strain evidence="5 6">DSM 20593</strain>
    </source>
</reference>
<dbReference type="Proteomes" id="UP000051655">
    <property type="component" value="Unassembled WGS sequence"/>
</dbReference>
<protein>
    <recommendedName>
        <fullName evidence="7">Prepilin-type N-terminal cleavage/methylation domain-containing protein</fullName>
    </recommendedName>
</protein>
<comment type="subcellular location">
    <subcellularLocation>
        <location evidence="1">Cell surface</location>
    </subcellularLocation>
</comment>
<dbReference type="GO" id="GO:0015628">
    <property type="term" value="P:protein secretion by the type II secretion system"/>
    <property type="evidence" value="ECO:0007669"/>
    <property type="project" value="InterPro"/>
</dbReference>
<dbReference type="PROSITE" id="PS00409">
    <property type="entry name" value="PROKAR_NTER_METHYL"/>
    <property type="match status" value="1"/>
</dbReference>
<evidence type="ECO:0000256" key="4">
    <source>
        <dbReference type="SAM" id="Phobius"/>
    </source>
</evidence>
<dbReference type="NCBIfam" id="TIGR02532">
    <property type="entry name" value="IV_pilin_GFxxxE"/>
    <property type="match status" value="1"/>
</dbReference>
<keyword evidence="3" id="KW-0178">Competence</keyword>
<keyword evidence="4" id="KW-1133">Transmembrane helix</keyword>
<dbReference type="GO" id="GO:0030420">
    <property type="term" value="P:establishment of competence for transformation"/>
    <property type="evidence" value="ECO:0007669"/>
    <property type="project" value="UniProtKB-KW"/>
</dbReference>
<accession>A0A0R2JJY1</accession>
<gene>
    <name evidence="5" type="ORF">IV73_GL000811</name>
</gene>
<organism evidence="5 6">
    <name type="scientific">Weissella kandleri</name>
    <dbReference type="NCBI Taxonomy" id="1616"/>
    <lineage>
        <taxon>Bacteria</taxon>
        <taxon>Bacillati</taxon>
        <taxon>Bacillota</taxon>
        <taxon>Bacilli</taxon>
        <taxon>Lactobacillales</taxon>
        <taxon>Lactobacillaceae</taxon>
        <taxon>Weissella</taxon>
    </lineage>
</organism>
<proteinExistence type="predicted"/>
<dbReference type="InterPro" id="IPR000983">
    <property type="entry name" value="Bac_GSPG_pilin"/>
</dbReference>
<comment type="caution">
    <text evidence="5">The sequence shown here is derived from an EMBL/GenBank/DDBJ whole genome shotgun (WGS) entry which is preliminary data.</text>
</comment>
<dbReference type="SUPFAM" id="SSF54523">
    <property type="entry name" value="Pili subunits"/>
    <property type="match status" value="1"/>
</dbReference>
<dbReference type="PATRIC" id="fig|1616.3.peg.831"/>
<keyword evidence="2" id="KW-0488">Methylation</keyword>
<dbReference type="GO" id="GO:0015627">
    <property type="term" value="C:type II protein secretion system complex"/>
    <property type="evidence" value="ECO:0007669"/>
    <property type="project" value="InterPro"/>
</dbReference>
<evidence type="ECO:0000313" key="5">
    <source>
        <dbReference type="EMBL" id="KRN75052.1"/>
    </source>
</evidence>
<dbReference type="Pfam" id="PF07963">
    <property type="entry name" value="N_methyl"/>
    <property type="match status" value="1"/>
</dbReference>
<dbReference type="STRING" id="1616.IV73_GL000811"/>
<name>A0A0R2JJY1_9LACO</name>
<evidence type="ECO:0000256" key="3">
    <source>
        <dbReference type="ARBA" id="ARBA00023287"/>
    </source>
</evidence>
<dbReference type="InterPro" id="IPR045584">
    <property type="entry name" value="Pilin-like"/>
</dbReference>
<keyword evidence="6" id="KW-1185">Reference proteome</keyword>
<evidence type="ECO:0000313" key="6">
    <source>
        <dbReference type="Proteomes" id="UP000051655"/>
    </source>
</evidence>
<dbReference type="AlphaFoldDB" id="A0A0R2JJY1"/>
<evidence type="ECO:0008006" key="7">
    <source>
        <dbReference type="Google" id="ProtNLM"/>
    </source>
</evidence>
<dbReference type="GO" id="GO:0009986">
    <property type="term" value="C:cell surface"/>
    <property type="evidence" value="ECO:0007669"/>
    <property type="project" value="UniProtKB-SubCell"/>
</dbReference>
<dbReference type="InterPro" id="IPR012902">
    <property type="entry name" value="N_methyl_site"/>
</dbReference>
<keyword evidence="4" id="KW-0472">Membrane</keyword>
<dbReference type="PRINTS" id="PR00813">
    <property type="entry name" value="BCTERIALGSPG"/>
</dbReference>